<accession>A0A183D8P3</accession>
<reference evidence="4" key="1">
    <citation type="submission" date="2016-06" db="UniProtKB">
        <authorList>
            <consortium name="WormBaseParasite"/>
        </authorList>
    </citation>
    <scope>IDENTIFICATION</scope>
</reference>
<dbReference type="Gene3D" id="3.90.70.10">
    <property type="entry name" value="Cysteine proteinases"/>
    <property type="match status" value="1"/>
</dbReference>
<dbReference type="WBParaSite" id="GPUH_0000509101-mRNA-1">
    <property type="protein sequence ID" value="GPUH_0000509101-mRNA-1"/>
    <property type="gene ID" value="GPUH_0000509101"/>
</dbReference>
<gene>
    <name evidence="2" type="ORF">GPUH_LOCUS5084</name>
</gene>
<keyword evidence="3" id="KW-1185">Reference proteome</keyword>
<protein>
    <submittedName>
        <fullName evidence="4">Propeptide_C1 domain-containing protein</fullName>
    </submittedName>
</protein>
<dbReference type="SUPFAM" id="SSF54001">
    <property type="entry name" value="Cysteine proteinases"/>
    <property type="match status" value="1"/>
</dbReference>
<reference evidence="2 3" key="2">
    <citation type="submission" date="2018-11" db="EMBL/GenBank/DDBJ databases">
        <authorList>
            <consortium name="Pathogen Informatics"/>
        </authorList>
    </citation>
    <scope>NUCLEOTIDE SEQUENCE [LARGE SCALE GENOMIC DNA]</scope>
</reference>
<proteinExistence type="predicted"/>
<feature type="chain" id="PRO_5043138629" evidence="1">
    <location>
        <begin position="18"/>
        <end position="144"/>
    </location>
</feature>
<feature type="signal peptide" evidence="1">
    <location>
        <begin position="1"/>
        <end position="17"/>
    </location>
</feature>
<keyword evidence="1" id="KW-0732">Signal</keyword>
<dbReference type="OrthoDB" id="6514058at2759"/>
<evidence type="ECO:0000256" key="1">
    <source>
        <dbReference type="SAM" id="SignalP"/>
    </source>
</evidence>
<evidence type="ECO:0000313" key="3">
    <source>
        <dbReference type="Proteomes" id="UP000271098"/>
    </source>
</evidence>
<sequence>MWLFPFLLFCSVQAALPNYPDCEAKPALQDSIGKKKFVIDDYRNAKIAAEAEKLSGQELVDYVNSHQTLWKAEINKFNSYEDHVKYGLLGVKKSKLPADNKVYSSPAQYVNACIPKSFDAREAWPECILSIGNIRDQSACGKLQ</sequence>
<organism evidence="4">
    <name type="scientific">Gongylonema pulchrum</name>
    <dbReference type="NCBI Taxonomy" id="637853"/>
    <lineage>
        <taxon>Eukaryota</taxon>
        <taxon>Metazoa</taxon>
        <taxon>Ecdysozoa</taxon>
        <taxon>Nematoda</taxon>
        <taxon>Chromadorea</taxon>
        <taxon>Rhabditida</taxon>
        <taxon>Spirurina</taxon>
        <taxon>Spiruromorpha</taxon>
        <taxon>Spiruroidea</taxon>
        <taxon>Gongylonematidae</taxon>
        <taxon>Gongylonema</taxon>
    </lineage>
</organism>
<dbReference type="AlphaFoldDB" id="A0A183D8P3"/>
<name>A0A183D8P3_9BILA</name>
<dbReference type="InterPro" id="IPR038765">
    <property type="entry name" value="Papain-like_cys_pep_sf"/>
</dbReference>
<dbReference type="EMBL" id="UYRT01010304">
    <property type="protein sequence ID" value="VDK48938.1"/>
    <property type="molecule type" value="Genomic_DNA"/>
</dbReference>
<evidence type="ECO:0000313" key="2">
    <source>
        <dbReference type="EMBL" id="VDK48938.1"/>
    </source>
</evidence>
<evidence type="ECO:0000313" key="4">
    <source>
        <dbReference type="WBParaSite" id="GPUH_0000509101-mRNA-1"/>
    </source>
</evidence>
<dbReference type="Proteomes" id="UP000271098">
    <property type="component" value="Unassembled WGS sequence"/>
</dbReference>